<evidence type="ECO:0000313" key="3">
    <source>
        <dbReference type="Proteomes" id="UP000278149"/>
    </source>
</evidence>
<evidence type="ECO:0000313" key="2">
    <source>
        <dbReference type="EMBL" id="RSN70044.1"/>
    </source>
</evidence>
<dbReference type="PANTHER" id="PTHR40707:SF1">
    <property type="entry name" value="DUF460 DOMAIN-CONTAINING PROTEIN"/>
    <property type="match status" value="1"/>
</dbReference>
<name>A0A429G8G4_9CREN</name>
<protein>
    <submittedName>
        <fullName evidence="2">DUF460 domain-containing protein</fullName>
    </submittedName>
</protein>
<proteinExistence type="predicted"/>
<dbReference type="AlphaFoldDB" id="A0A429G8G4"/>
<accession>A0A429G8G4</accession>
<sequence length="664" mass="74922">MADLRVAGIDIKSGSPRSSRKPLYSISILGEGGVLFEAEEVTLDDVLELLRKYDVNILATDNVFEIASDSSDLRRVMEKLPPKCKLIQVTGSPNGIRPLSSVAKEAGLPSPSHSDPLGTARIVANLAMLGVGTEAVAMYPETRILVTRNRSVKQGGSGSDRWRRSIEASILSEANRIATELDKANLDYDLYVERASGGLRRAEFIVYADPEEVRRVIKESSEWSPFRIILSHSWKSKVKFPGEQFSTLPKSRPLIVGIDPGMSVGLAIMDLNGEVLSLKTMRRASRSEIIEEILNHGYPVIIATDVNPPPKSVVRIANMFDSRLIVAKYDMKAEEKRKIVTEFEEKKGVRAESSHERDSLAAALKAYQKAKNLIAKARARIEEAGLGKDADLILSKILKGTPISVALEEFSSKEVGRESKYFELRKELARADNYVKRLIMKIRELREEIERYKEIIRRKDEEISDLRRRIEYLEEMKNLEIEIDRRISARDSRIRELEKELERERWQNELLRSQLKAISERSEIPGIKIKVLSSLAKEKIDSMTESAEAILALDASGASSSVVKRLKGMGVKIILYKGSPPPPDFMKRASEEGIFVDSEENYRIAWNGVTPVIPMDEALKLLARSEEVKESQKRMEFDILGLIENYRLLLMRRDEKGETSELLQ</sequence>
<comment type="caution">
    <text evidence="2">The sequence shown here is derived from an EMBL/GenBank/DDBJ whole genome shotgun (WGS) entry which is preliminary data.</text>
</comment>
<feature type="coiled-coil region" evidence="1">
    <location>
        <begin position="428"/>
        <end position="521"/>
    </location>
</feature>
<dbReference type="RefSeq" id="WP_125740779.1">
    <property type="nucleotide sequence ID" value="NZ_RCOR01000014.1"/>
</dbReference>
<dbReference type="InterPro" id="IPR007408">
    <property type="entry name" value="DUF460"/>
</dbReference>
<dbReference type="EMBL" id="RCOR01000014">
    <property type="protein sequence ID" value="RSN70044.1"/>
    <property type="molecule type" value="Genomic_DNA"/>
</dbReference>
<dbReference type="PANTHER" id="PTHR40707">
    <property type="entry name" value="POSSIBLE NUCLEASE OF RNASE H FOLD, RUVC/YQGF FAMILY"/>
    <property type="match status" value="1"/>
</dbReference>
<dbReference type="Proteomes" id="UP000278149">
    <property type="component" value="Unassembled WGS sequence"/>
</dbReference>
<reference evidence="2 3" key="1">
    <citation type="submission" date="2018-10" db="EMBL/GenBank/DDBJ databases">
        <title>Co-occurring genomic capacity for anaerobic methane metabolism and dissimilatory sulfite reduction discovered in the Korarchaeota.</title>
        <authorList>
            <person name="Mckay L.J."/>
            <person name="Dlakic M."/>
            <person name="Fields M.W."/>
            <person name="Delmont T.O."/>
            <person name="Eren A.M."/>
            <person name="Jay Z.J."/>
            <person name="Klingelsmith K.B."/>
            <person name="Rusch D.B."/>
            <person name="Inskeep W.P."/>
        </authorList>
    </citation>
    <scope>NUCLEOTIDE SEQUENCE [LARGE SCALE GENOMIC DNA]</scope>
    <source>
        <strain evidence="2 3">WS</strain>
    </source>
</reference>
<organism evidence="2 3">
    <name type="scientific">Candidatus Korarchaeum cryptofilum</name>
    <dbReference type="NCBI Taxonomy" id="498846"/>
    <lineage>
        <taxon>Archaea</taxon>
        <taxon>Thermoproteota</taxon>
        <taxon>Candidatus Korarchaeia</taxon>
        <taxon>Candidatus Korarchaeales</taxon>
        <taxon>Candidatus Korarchaeaceae</taxon>
        <taxon>Candidatus Korarchaeum</taxon>
    </lineage>
</organism>
<keyword evidence="1" id="KW-0175">Coiled coil</keyword>
<dbReference type="Pfam" id="PF04312">
    <property type="entry name" value="DUF460"/>
    <property type="match status" value="1"/>
</dbReference>
<gene>
    <name evidence="2" type="ORF">D9Q81_01655</name>
</gene>
<evidence type="ECO:0000256" key="1">
    <source>
        <dbReference type="SAM" id="Coils"/>
    </source>
</evidence>